<evidence type="ECO:0000259" key="1">
    <source>
        <dbReference type="Pfam" id="PF22724"/>
    </source>
</evidence>
<dbReference type="InterPro" id="IPR054611">
    <property type="entry name" value="NCAB"/>
</dbReference>
<dbReference type="EMBL" id="RSCL01000007">
    <property type="protein sequence ID" value="RUT06191.1"/>
    <property type="molecule type" value="Genomic_DNA"/>
</dbReference>
<reference evidence="2" key="1">
    <citation type="submission" date="2018-12" db="EMBL/GenBank/DDBJ databases">
        <authorList>
            <person name="Will S."/>
            <person name="Neumann-Schaal M."/>
            <person name="Henke P."/>
        </authorList>
    </citation>
    <scope>NUCLEOTIDE SEQUENCE</scope>
    <source>
        <strain evidence="2">PCC 7102</strain>
    </source>
</reference>
<reference evidence="2" key="2">
    <citation type="journal article" date="2019" name="Genome Biol. Evol.">
        <title>Day and night: Metabolic profiles and evolutionary relationships of six axenic non-marine cyanobacteria.</title>
        <authorList>
            <person name="Will S.E."/>
            <person name="Henke P."/>
            <person name="Boedeker C."/>
            <person name="Huang S."/>
            <person name="Brinkmann H."/>
            <person name="Rohde M."/>
            <person name="Jarek M."/>
            <person name="Friedl T."/>
            <person name="Seufert S."/>
            <person name="Schumacher M."/>
            <person name="Overmann J."/>
            <person name="Neumann-Schaal M."/>
            <person name="Petersen J."/>
        </authorList>
    </citation>
    <scope>NUCLEOTIDE SEQUENCE [LARGE SCALE GENOMIC DNA]</scope>
    <source>
        <strain evidence="2">PCC 7102</strain>
    </source>
</reference>
<dbReference type="Pfam" id="PF22724">
    <property type="entry name" value="NCAB1"/>
    <property type="match status" value="1"/>
</dbReference>
<keyword evidence="3" id="KW-1185">Reference proteome</keyword>
<dbReference type="Proteomes" id="UP000271624">
    <property type="component" value="Unassembled WGS sequence"/>
</dbReference>
<sequence length="62" mass="7063">MTFASSFYPFFLLIALKLSEKITLGIYIAFIADQSLEAPLRAFPSNQHNLLSVIQSWIDEIE</sequence>
<organism evidence="2 3">
    <name type="scientific">Dulcicalothrix desertica PCC 7102</name>
    <dbReference type="NCBI Taxonomy" id="232991"/>
    <lineage>
        <taxon>Bacteria</taxon>
        <taxon>Bacillati</taxon>
        <taxon>Cyanobacteriota</taxon>
        <taxon>Cyanophyceae</taxon>
        <taxon>Nostocales</taxon>
        <taxon>Calotrichaceae</taxon>
        <taxon>Dulcicalothrix</taxon>
    </lineage>
</organism>
<evidence type="ECO:0000313" key="2">
    <source>
        <dbReference type="EMBL" id="RUT06191.1"/>
    </source>
</evidence>
<protein>
    <recommendedName>
        <fullName evidence="1">NACHT C-terminal Alpha/Beta domain-containing protein</fullName>
    </recommendedName>
</protein>
<dbReference type="OrthoDB" id="134770at2"/>
<dbReference type="RefSeq" id="WP_127081853.1">
    <property type="nucleotide sequence ID" value="NZ_RSCL01000007.1"/>
</dbReference>
<proteinExistence type="predicted"/>
<gene>
    <name evidence="2" type="ORF">DSM106972_033970</name>
</gene>
<accession>A0A433VJB2</accession>
<name>A0A433VJB2_9CYAN</name>
<comment type="caution">
    <text evidence="2">The sequence shown here is derived from an EMBL/GenBank/DDBJ whole genome shotgun (WGS) entry which is preliminary data.</text>
</comment>
<dbReference type="AlphaFoldDB" id="A0A433VJB2"/>
<feature type="domain" description="NACHT C-terminal Alpha/Beta" evidence="1">
    <location>
        <begin position="18"/>
        <end position="61"/>
    </location>
</feature>
<evidence type="ECO:0000313" key="3">
    <source>
        <dbReference type="Proteomes" id="UP000271624"/>
    </source>
</evidence>